<protein>
    <submittedName>
        <fullName evidence="5">Beta-glucosidase</fullName>
    </submittedName>
</protein>
<sequence>MMALHLDLFPLLCVLSLFVTSFVNITHSKAISPIHDASFLNRSSFPQDFVFGTASSAYQYEGAAREGGRGPSIWDTFTHKYPQKIKDGSNGDVADDSYHRYKEDIGIMKYMNLDAYRFSISWSRILPKGKLSAGVNHEGINYYNNLINELMANGLQPYVTLFHWDVPQALEDEYGSFLNRHIVDDFRDYAEVCFKEFGDRVKHWITLNEPRSVSKNGYANGRFAPGRCSDWLKLNCTGGDSGTEPYLTSHYQLLAHAAAAKLYKTKYQASQKGSIGITLNSDWYVPVSEQKSDRDAARRGLDFMFGWFMEPLTKGEYPKSMRSMLGNRLPEFTREESRQLKGSFDFLGLNYYSSFYAAHAPHQLGVRPALQTDSLVNVTNQHDGKLLGPMAASNWLCIYPRGFRRLLLFIKKHYNNPVIYITENGYDEFNDPKLSLEESLLDTYRVDYIYRHLYYLQTAINGYQFLLHFGLFTLLESFSITITQAAAPILDVSTLNRTSFPPAFIFGTASSAYQYEGAANEGGRGPSIWDTFSHKHPEKISDRSNGDVAVDQYHRYKEDVGIMKYMNTDAYRFSISWSRILPKGNISSGINQEGLKYYNNLINELLANDIQPFVTLFHWDLPQALDDEYGGFLSPRIINDFQDYAELCFKEFGDRVKHWITFNEPWSYSMGSKPYMSSHYQLLAHAAAVKVYKTKYQAFQNGLIGISLNCHWFIPFSNDTLDDGAAKRALDFMLGWFMQPLTRGKYPKTMHSLLGNRLPKFTEEQSKLLIGSFDFIGLNYYTTNYAAHISHPINNSANTGYFQDTRVNFTTERNGSPIGPRAASSWLYVYPRGLRELLLYIRIKYKNPVIYITENGMDESNDPTLSLEEALMDTYRIDYFYRHLYYILTALKDGVKIHGYFAWSLLDNFEWSAGYTLRFGINFIDYKDNLKRHQKLSAHWFRNFLQKQ</sequence>
<keyword evidence="2" id="KW-0378">Hydrolase</keyword>
<evidence type="ECO:0000313" key="6">
    <source>
        <dbReference type="Proteomes" id="UP000501690"/>
    </source>
</evidence>
<dbReference type="EMBL" id="CP039347">
    <property type="protein sequence ID" value="QCD88435.1"/>
    <property type="molecule type" value="Genomic_DNA"/>
</dbReference>
<dbReference type="SUPFAM" id="SSF51445">
    <property type="entry name" value="(Trans)glycosidases"/>
    <property type="match status" value="2"/>
</dbReference>
<dbReference type="GO" id="GO:0008422">
    <property type="term" value="F:beta-glucosidase activity"/>
    <property type="evidence" value="ECO:0007669"/>
    <property type="project" value="TreeGrafter"/>
</dbReference>
<dbReference type="InterPro" id="IPR017853">
    <property type="entry name" value="GH"/>
</dbReference>
<dbReference type="GO" id="GO:0005975">
    <property type="term" value="P:carbohydrate metabolic process"/>
    <property type="evidence" value="ECO:0007669"/>
    <property type="project" value="InterPro"/>
</dbReference>
<feature type="signal peptide" evidence="4">
    <location>
        <begin position="1"/>
        <end position="28"/>
    </location>
</feature>
<evidence type="ECO:0000256" key="2">
    <source>
        <dbReference type="ARBA" id="ARBA00022801"/>
    </source>
</evidence>
<dbReference type="InterPro" id="IPR033132">
    <property type="entry name" value="GH_1_N_CS"/>
</dbReference>
<dbReference type="PROSITE" id="PS00653">
    <property type="entry name" value="GLYCOSYL_HYDROL_F1_2"/>
    <property type="match status" value="2"/>
</dbReference>
<evidence type="ECO:0000256" key="4">
    <source>
        <dbReference type="SAM" id="SignalP"/>
    </source>
</evidence>
<gene>
    <name evidence="5" type="ORF">DEO72_LG3g2982</name>
</gene>
<dbReference type="AlphaFoldDB" id="A0A4D6LJD0"/>
<comment type="similarity">
    <text evidence="1">Belongs to the glycosyl hydrolase 1 family.</text>
</comment>
<evidence type="ECO:0000256" key="1">
    <source>
        <dbReference type="ARBA" id="ARBA00010838"/>
    </source>
</evidence>
<proteinExistence type="inferred from homology"/>
<dbReference type="Pfam" id="PF00232">
    <property type="entry name" value="Glyco_hydro_1"/>
    <property type="match status" value="2"/>
</dbReference>
<evidence type="ECO:0000313" key="5">
    <source>
        <dbReference type="EMBL" id="QCD88435.1"/>
    </source>
</evidence>
<dbReference type="PRINTS" id="PR00131">
    <property type="entry name" value="GLHYDRLASE1"/>
</dbReference>
<keyword evidence="6" id="KW-1185">Reference proteome</keyword>
<evidence type="ECO:0000256" key="3">
    <source>
        <dbReference type="ARBA" id="ARBA00023295"/>
    </source>
</evidence>
<dbReference type="Gene3D" id="3.20.20.80">
    <property type="entry name" value="Glycosidases"/>
    <property type="match status" value="2"/>
</dbReference>
<reference evidence="5 6" key="1">
    <citation type="submission" date="2019-04" db="EMBL/GenBank/DDBJ databases">
        <title>An improved genome assembly and genetic linkage map for asparagus bean, Vigna unguiculata ssp. sesquipedialis.</title>
        <authorList>
            <person name="Xia Q."/>
            <person name="Zhang R."/>
            <person name="Dong Y."/>
        </authorList>
    </citation>
    <scope>NUCLEOTIDE SEQUENCE [LARGE SCALE GENOMIC DNA]</scope>
    <source>
        <tissue evidence="5">Leaf</tissue>
    </source>
</reference>
<dbReference type="PANTHER" id="PTHR10353">
    <property type="entry name" value="GLYCOSYL HYDROLASE"/>
    <property type="match status" value="1"/>
</dbReference>
<organism evidence="5 6">
    <name type="scientific">Vigna unguiculata</name>
    <name type="common">Cowpea</name>
    <dbReference type="NCBI Taxonomy" id="3917"/>
    <lineage>
        <taxon>Eukaryota</taxon>
        <taxon>Viridiplantae</taxon>
        <taxon>Streptophyta</taxon>
        <taxon>Embryophyta</taxon>
        <taxon>Tracheophyta</taxon>
        <taxon>Spermatophyta</taxon>
        <taxon>Magnoliopsida</taxon>
        <taxon>eudicotyledons</taxon>
        <taxon>Gunneridae</taxon>
        <taxon>Pentapetalae</taxon>
        <taxon>rosids</taxon>
        <taxon>fabids</taxon>
        <taxon>Fabales</taxon>
        <taxon>Fabaceae</taxon>
        <taxon>Papilionoideae</taxon>
        <taxon>50 kb inversion clade</taxon>
        <taxon>NPAAA clade</taxon>
        <taxon>indigoferoid/millettioid clade</taxon>
        <taxon>Phaseoleae</taxon>
        <taxon>Vigna</taxon>
    </lineage>
</organism>
<keyword evidence="3" id="KW-0326">Glycosidase</keyword>
<name>A0A4D6LJD0_VIGUN</name>
<dbReference type="FunFam" id="3.20.20.80:FF:000020">
    <property type="entry name" value="Beta-glucosidase 12"/>
    <property type="match status" value="3"/>
</dbReference>
<accession>A0A4D6LJD0</accession>
<dbReference type="PANTHER" id="PTHR10353:SF206">
    <property type="entry name" value="GLYCOSIDE HYDROLASE FAMILY 1 PROTEIN"/>
    <property type="match status" value="1"/>
</dbReference>
<dbReference type="Proteomes" id="UP000501690">
    <property type="component" value="Linkage Group LG3"/>
</dbReference>
<keyword evidence="4" id="KW-0732">Signal</keyword>
<feature type="chain" id="PRO_5020028350" evidence="4">
    <location>
        <begin position="29"/>
        <end position="948"/>
    </location>
</feature>
<dbReference type="InterPro" id="IPR001360">
    <property type="entry name" value="Glyco_hydro_1"/>
</dbReference>